<dbReference type="PANTHER" id="PTHR45655">
    <property type="entry name" value="GUANYLATE CYCLASE SOLUBLE SUBUNIT BETA-2"/>
    <property type="match status" value="1"/>
</dbReference>
<dbReference type="PANTHER" id="PTHR45655:SF6">
    <property type="entry name" value="HEAD-SPECIFIC GUANYLATE CYCLASE"/>
    <property type="match status" value="1"/>
</dbReference>
<dbReference type="STRING" id="67767.A0A0J7KA06"/>
<dbReference type="Proteomes" id="UP000036403">
    <property type="component" value="Unassembled WGS sequence"/>
</dbReference>
<dbReference type="OrthoDB" id="6127067at2759"/>
<dbReference type="SUPFAM" id="SSF111126">
    <property type="entry name" value="Ligand-binding domain in the NO signalling and Golgi transport"/>
    <property type="match status" value="1"/>
</dbReference>
<sequence>MSTEKYRITPERYSEQLDADVEDNYDVVSPAFRPLSTEATDLRMGVASFCKAFPWHFVVDRQLELVQLGVGFMKIFGHHLNRFGREISTYFVFTRPHGVTLTFHEILKRANTPFILTLQRPYGVDKYPAEGLEMKGQMVHCPESDSILFVSSPFLNGLEGLTGRGLFISDIPLHDATRDVILVGEQARAQDDVDVNAFLDHLGQELITWACVGLLERAFRCLGNDLTAFLTTLDGVNDVVQHQSGSDTEAEFVCIATPEALELHFTTDHPSIAYLLVGSLKGIARQFYNDKADVYILPDPYNTKFF</sequence>
<dbReference type="PaxDb" id="67767-A0A0J7KA06"/>
<keyword evidence="3" id="KW-0141">cGMP biosynthesis</keyword>
<reference evidence="5 6" key="1">
    <citation type="submission" date="2015-04" db="EMBL/GenBank/DDBJ databases">
        <title>Lasius niger genome sequencing.</title>
        <authorList>
            <person name="Konorov E.A."/>
            <person name="Nikitin M.A."/>
            <person name="Kirill M.V."/>
            <person name="Chang P."/>
        </authorList>
    </citation>
    <scope>NUCLEOTIDE SEQUENCE [LARGE SCALE GENOMIC DNA]</scope>
    <source>
        <tissue evidence="5">Whole</tissue>
    </source>
</reference>
<dbReference type="InterPro" id="IPR011645">
    <property type="entry name" value="HNOB_dom_associated"/>
</dbReference>
<dbReference type="Gene3D" id="3.30.450.260">
    <property type="entry name" value="Haem NO binding associated domain"/>
    <property type="match status" value="1"/>
</dbReference>
<evidence type="ECO:0000313" key="5">
    <source>
        <dbReference type="EMBL" id="KMQ87278.1"/>
    </source>
</evidence>
<dbReference type="Gene3D" id="3.90.1520.10">
    <property type="entry name" value="H-NOX domain"/>
    <property type="match status" value="1"/>
</dbReference>
<keyword evidence="2" id="KW-0547">Nucleotide-binding</keyword>
<evidence type="ECO:0000313" key="6">
    <source>
        <dbReference type="Proteomes" id="UP000036403"/>
    </source>
</evidence>
<feature type="domain" description="Haem NO binding associated" evidence="4">
    <location>
        <begin position="43"/>
        <end position="191"/>
    </location>
</feature>
<dbReference type="GO" id="GO:0020037">
    <property type="term" value="F:heme binding"/>
    <property type="evidence" value="ECO:0007669"/>
    <property type="project" value="InterPro"/>
</dbReference>
<dbReference type="EMBL" id="LBMM01010739">
    <property type="protein sequence ID" value="KMQ87278.1"/>
    <property type="molecule type" value="Genomic_DNA"/>
</dbReference>
<evidence type="ECO:0000256" key="1">
    <source>
        <dbReference type="ARBA" id="ARBA00012202"/>
    </source>
</evidence>
<keyword evidence="6" id="KW-1185">Reference proteome</keyword>
<evidence type="ECO:0000256" key="2">
    <source>
        <dbReference type="ARBA" id="ARBA00022741"/>
    </source>
</evidence>
<evidence type="ECO:0000256" key="3">
    <source>
        <dbReference type="ARBA" id="ARBA00023293"/>
    </source>
</evidence>
<accession>A0A0J7KA06</accession>
<dbReference type="InterPro" id="IPR024096">
    <property type="entry name" value="NO_sig/Golgi_transp_ligand-bd"/>
</dbReference>
<protein>
    <recommendedName>
        <fullName evidence="1">guanylate cyclase</fullName>
        <ecNumber evidence="1">4.6.1.2</ecNumber>
    </recommendedName>
</protein>
<dbReference type="GO" id="GO:0000166">
    <property type="term" value="F:nucleotide binding"/>
    <property type="evidence" value="ECO:0007669"/>
    <property type="project" value="UniProtKB-KW"/>
</dbReference>
<dbReference type="GO" id="GO:0008074">
    <property type="term" value="C:guanylate cyclase complex, soluble"/>
    <property type="evidence" value="ECO:0007669"/>
    <property type="project" value="TreeGrafter"/>
</dbReference>
<evidence type="ECO:0000259" key="4">
    <source>
        <dbReference type="Pfam" id="PF07701"/>
    </source>
</evidence>
<organism evidence="5 6">
    <name type="scientific">Lasius niger</name>
    <name type="common">Black garden ant</name>
    <dbReference type="NCBI Taxonomy" id="67767"/>
    <lineage>
        <taxon>Eukaryota</taxon>
        <taxon>Metazoa</taxon>
        <taxon>Ecdysozoa</taxon>
        <taxon>Arthropoda</taxon>
        <taxon>Hexapoda</taxon>
        <taxon>Insecta</taxon>
        <taxon>Pterygota</taxon>
        <taxon>Neoptera</taxon>
        <taxon>Endopterygota</taxon>
        <taxon>Hymenoptera</taxon>
        <taxon>Apocrita</taxon>
        <taxon>Aculeata</taxon>
        <taxon>Formicoidea</taxon>
        <taxon>Formicidae</taxon>
        <taxon>Formicinae</taxon>
        <taxon>Lasius</taxon>
        <taxon>Lasius</taxon>
    </lineage>
</organism>
<dbReference type="GO" id="GO:0070482">
    <property type="term" value="P:response to oxygen levels"/>
    <property type="evidence" value="ECO:0007669"/>
    <property type="project" value="TreeGrafter"/>
</dbReference>
<dbReference type="GO" id="GO:0019934">
    <property type="term" value="P:cGMP-mediated signaling"/>
    <property type="evidence" value="ECO:0007669"/>
    <property type="project" value="TreeGrafter"/>
</dbReference>
<dbReference type="EC" id="4.6.1.2" evidence="1"/>
<dbReference type="GO" id="GO:0004383">
    <property type="term" value="F:guanylate cyclase activity"/>
    <property type="evidence" value="ECO:0007669"/>
    <property type="project" value="UniProtKB-EC"/>
</dbReference>
<gene>
    <name evidence="5" type="ORF">RF55_13483</name>
</gene>
<dbReference type="InterPro" id="IPR038158">
    <property type="entry name" value="H-NOX_domain_sf"/>
</dbReference>
<name>A0A0J7KA06_LASNI</name>
<proteinExistence type="predicted"/>
<dbReference type="AlphaFoldDB" id="A0A0J7KA06"/>
<dbReference type="InterPro" id="IPR042463">
    <property type="entry name" value="HNOB_dom_associated_sf"/>
</dbReference>
<dbReference type="Pfam" id="PF07701">
    <property type="entry name" value="HNOBA"/>
    <property type="match status" value="1"/>
</dbReference>
<feature type="non-terminal residue" evidence="5">
    <location>
        <position position="306"/>
    </location>
</feature>
<comment type="caution">
    <text evidence="5">The sequence shown here is derived from an EMBL/GenBank/DDBJ whole genome shotgun (WGS) entry which is preliminary data.</text>
</comment>